<feature type="chain" id="PRO_5024286955" description="Outer membrane protein beta-barrel domain-containing protein" evidence="1">
    <location>
        <begin position="22"/>
        <end position="96"/>
    </location>
</feature>
<evidence type="ECO:0000313" key="4">
    <source>
        <dbReference type="Proteomes" id="UP000324575"/>
    </source>
</evidence>
<reference evidence="3 4" key="1">
    <citation type="submission" date="2019-03" db="EMBL/GenBank/DDBJ databases">
        <title>Single cell metagenomics reveals metabolic interactions within the superorganism composed of flagellate Streblomastix strix and complex community of Bacteroidetes bacteria on its surface.</title>
        <authorList>
            <person name="Treitli S.C."/>
            <person name="Kolisko M."/>
            <person name="Husnik F."/>
            <person name="Keeling P."/>
            <person name="Hampl V."/>
        </authorList>
    </citation>
    <scope>NUCLEOTIDE SEQUENCE [LARGE SCALE GENOMIC DNA]</scope>
    <source>
        <strain evidence="3">St1</strain>
    </source>
</reference>
<dbReference type="Proteomes" id="UP000324575">
    <property type="component" value="Unassembled WGS sequence"/>
</dbReference>
<evidence type="ECO:0000256" key="1">
    <source>
        <dbReference type="SAM" id="SignalP"/>
    </source>
</evidence>
<sequence length="96" mass="10429">MKKIVVTLAVIFGLSITQSNAQGISGGIKADANLSNFLLSDMNNVESNMKFGASFGGFMKIDFSETFALQPELLFHYKSSEMKLGGGATDYEYWSA</sequence>
<dbReference type="InterPro" id="IPR025665">
    <property type="entry name" value="Beta-barrel_OMP_2"/>
</dbReference>
<feature type="domain" description="Outer membrane protein beta-barrel" evidence="2">
    <location>
        <begin position="23"/>
        <end position="83"/>
    </location>
</feature>
<dbReference type="Pfam" id="PF13568">
    <property type="entry name" value="OMP_b-brl_2"/>
    <property type="match status" value="1"/>
</dbReference>
<evidence type="ECO:0000259" key="2">
    <source>
        <dbReference type="Pfam" id="PF13568"/>
    </source>
</evidence>
<feature type="non-terminal residue" evidence="3">
    <location>
        <position position="96"/>
    </location>
</feature>
<feature type="signal peptide" evidence="1">
    <location>
        <begin position="1"/>
        <end position="21"/>
    </location>
</feature>
<evidence type="ECO:0000313" key="3">
    <source>
        <dbReference type="EMBL" id="KAA6299911.1"/>
    </source>
</evidence>
<comment type="caution">
    <text evidence="3">The sequence shown here is derived from an EMBL/GenBank/DDBJ whole genome shotgun (WGS) entry which is preliminary data.</text>
</comment>
<accession>A0A5M8NS13</accession>
<name>A0A5M8NS13_9BACT</name>
<dbReference type="AlphaFoldDB" id="A0A5M8NS13"/>
<gene>
    <name evidence="3" type="ORF">EZS26_003947</name>
</gene>
<dbReference type="EMBL" id="SNRX01000190">
    <property type="protein sequence ID" value="KAA6299911.1"/>
    <property type="molecule type" value="Genomic_DNA"/>
</dbReference>
<proteinExistence type="predicted"/>
<keyword evidence="1" id="KW-0732">Signal</keyword>
<protein>
    <recommendedName>
        <fullName evidence="2">Outer membrane protein beta-barrel domain-containing protein</fullName>
    </recommendedName>
</protein>
<organism evidence="3 4">
    <name type="scientific">Candidatus Ordinivivax streblomastigis</name>
    <dbReference type="NCBI Taxonomy" id="2540710"/>
    <lineage>
        <taxon>Bacteria</taxon>
        <taxon>Pseudomonadati</taxon>
        <taxon>Bacteroidota</taxon>
        <taxon>Bacteroidia</taxon>
        <taxon>Bacteroidales</taxon>
        <taxon>Candidatus Ordinivivax</taxon>
    </lineage>
</organism>